<dbReference type="GO" id="GO:0003700">
    <property type="term" value="F:DNA-binding transcription factor activity"/>
    <property type="evidence" value="ECO:0007669"/>
    <property type="project" value="TreeGrafter"/>
</dbReference>
<dbReference type="RefSeq" id="WP_088563024.1">
    <property type="nucleotide sequence ID" value="NZ_FYEH01000021.1"/>
</dbReference>
<dbReference type="Proteomes" id="UP000197065">
    <property type="component" value="Unassembled WGS sequence"/>
</dbReference>
<dbReference type="EMBL" id="FYEH01000021">
    <property type="protein sequence ID" value="SNB79398.1"/>
    <property type="molecule type" value="Genomic_DNA"/>
</dbReference>
<dbReference type="InterPro" id="IPR010982">
    <property type="entry name" value="Lambda_DNA-bd_dom_sf"/>
</dbReference>
<evidence type="ECO:0000259" key="3">
    <source>
        <dbReference type="PROSITE" id="PS50943"/>
    </source>
</evidence>
<dbReference type="InterPro" id="IPR011051">
    <property type="entry name" value="RmlC_Cupin_sf"/>
</dbReference>
<dbReference type="CDD" id="cd02209">
    <property type="entry name" value="cupin_XRE_C"/>
    <property type="match status" value="1"/>
</dbReference>
<accession>A0A212S328</accession>
<dbReference type="Gene3D" id="1.10.260.40">
    <property type="entry name" value="lambda repressor-like DNA-binding domains"/>
    <property type="match status" value="1"/>
</dbReference>
<dbReference type="InterPro" id="IPR013096">
    <property type="entry name" value="Cupin_2"/>
</dbReference>
<dbReference type="SMART" id="SM00530">
    <property type="entry name" value="HTH_XRE"/>
    <property type="match status" value="1"/>
</dbReference>
<dbReference type="SUPFAM" id="SSF51182">
    <property type="entry name" value="RmlC-like cupins"/>
    <property type="match status" value="1"/>
</dbReference>
<name>A0A212S328_9PROT</name>
<gene>
    <name evidence="4" type="ORF">SAMN07250955_12111</name>
</gene>
<dbReference type="SUPFAM" id="SSF47413">
    <property type="entry name" value="lambda repressor-like DNA-binding domains"/>
    <property type="match status" value="1"/>
</dbReference>
<dbReference type="InterPro" id="IPR001387">
    <property type="entry name" value="Cro/C1-type_HTH"/>
</dbReference>
<dbReference type="OrthoDB" id="9805356at2"/>
<dbReference type="PANTHER" id="PTHR46797:SF2">
    <property type="entry name" value="TRANSCRIPTIONAL REGULATOR"/>
    <property type="match status" value="1"/>
</dbReference>
<dbReference type="GO" id="GO:0005829">
    <property type="term" value="C:cytosol"/>
    <property type="evidence" value="ECO:0007669"/>
    <property type="project" value="TreeGrafter"/>
</dbReference>
<feature type="region of interest" description="Disordered" evidence="2">
    <location>
        <begin position="1"/>
        <end position="21"/>
    </location>
</feature>
<evidence type="ECO:0000256" key="2">
    <source>
        <dbReference type="SAM" id="MobiDB-lite"/>
    </source>
</evidence>
<protein>
    <submittedName>
        <fullName evidence="4">Transcriptional regulator, XRE family with cupin sensor</fullName>
    </submittedName>
</protein>
<proteinExistence type="predicted"/>
<organism evidence="4 5">
    <name type="scientific">Arboricoccus pini</name>
    <dbReference type="NCBI Taxonomy" id="1963835"/>
    <lineage>
        <taxon>Bacteria</taxon>
        <taxon>Pseudomonadati</taxon>
        <taxon>Pseudomonadota</taxon>
        <taxon>Alphaproteobacteria</taxon>
        <taxon>Geminicoccales</taxon>
        <taxon>Geminicoccaceae</taxon>
        <taxon>Arboricoccus</taxon>
    </lineage>
</organism>
<sequence length="207" mass="22903">MNDDGSPDWEGDGQALDPASDPVALLGPQIRDLRQQRLMTLSKLSSLCEMSLGHLSQVERGISTPSIRQLQAIASALGVTIGWFFRHEASLPPAEDEPFIVRAGRRRVLKMEGLGLKDELLVPDLDRTLELLLCTIQPGAGSKESYDHEGEEAGLILEGLLELWIEDRLHILEAGDSFAFESTRPHRYRNPGTVPTRVVWAITPPSF</sequence>
<dbReference type="Gene3D" id="2.60.120.10">
    <property type="entry name" value="Jelly Rolls"/>
    <property type="match status" value="1"/>
</dbReference>
<feature type="compositionally biased region" description="Acidic residues" evidence="2">
    <location>
        <begin position="1"/>
        <end position="11"/>
    </location>
</feature>
<evidence type="ECO:0000313" key="5">
    <source>
        <dbReference type="Proteomes" id="UP000197065"/>
    </source>
</evidence>
<keyword evidence="5" id="KW-1185">Reference proteome</keyword>
<dbReference type="PANTHER" id="PTHR46797">
    <property type="entry name" value="HTH-TYPE TRANSCRIPTIONAL REGULATOR"/>
    <property type="match status" value="1"/>
</dbReference>
<dbReference type="InterPro" id="IPR050807">
    <property type="entry name" value="TransReg_Diox_bact_type"/>
</dbReference>
<dbReference type="Pfam" id="PF01381">
    <property type="entry name" value="HTH_3"/>
    <property type="match status" value="1"/>
</dbReference>
<feature type="domain" description="HTH cro/C1-type" evidence="3">
    <location>
        <begin position="30"/>
        <end position="84"/>
    </location>
</feature>
<dbReference type="GO" id="GO:0003677">
    <property type="term" value="F:DNA binding"/>
    <property type="evidence" value="ECO:0007669"/>
    <property type="project" value="UniProtKB-KW"/>
</dbReference>
<dbReference type="Pfam" id="PF07883">
    <property type="entry name" value="Cupin_2"/>
    <property type="match status" value="1"/>
</dbReference>
<keyword evidence="1" id="KW-0238">DNA-binding</keyword>
<dbReference type="CDD" id="cd00093">
    <property type="entry name" value="HTH_XRE"/>
    <property type="match status" value="1"/>
</dbReference>
<reference evidence="4 5" key="1">
    <citation type="submission" date="2017-06" db="EMBL/GenBank/DDBJ databases">
        <authorList>
            <person name="Kim H.J."/>
            <person name="Triplett B.A."/>
        </authorList>
    </citation>
    <scope>NUCLEOTIDE SEQUENCE [LARGE SCALE GENOMIC DNA]</scope>
    <source>
        <strain evidence="4 5">B29T1</strain>
    </source>
</reference>
<dbReference type="AlphaFoldDB" id="A0A212S328"/>
<dbReference type="PROSITE" id="PS50943">
    <property type="entry name" value="HTH_CROC1"/>
    <property type="match status" value="1"/>
</dbReference>
<dbReference type="InterPro" id="IPR014710">
    <property type="entry name" value="RmlC-like_jellyroll"/>
</dbReference>
<evidence type="ECO:0000256" key="1">
    <source>
        <dbReference type="ARBA" id="ARBA00023125"/>
    </source>
</evidence>
<evidence type="ECO:0000313" key="4">
    <source>
        <dbReference type="EMBL" id="SNB79398.1"/>
    </source>
</evidence>